<evidence type="ECO:0000313" key="3">
    <source>
        <dbReference type="Proteomes" id="UP000765509"/>
    </source>
</evidence>
<dbReference type="AlphaFoldDB" id="A0A9Q3GUK9"/>
<comment type="caution">
    <text evidence="2">The sequence shown here is derived from an EMBL/GenBank/DDBJ whole genome shotgun (WGS) entry which is preliminary data.</text>
</comment>
<dbReference type="Proteomes" id="UP000765509">
    <property type="component" value="Unassembled WGS sequence"/>
</dbReference>
<accession>A0A9Q3GUK9</accession>
<proteinExistence type="predicted"/>
<feature type="region of interest" description="Disordered" evidence="1">
    <location>
        <begin position="123"/>
        <end position="227"/>
    </location>
</feature>
<keyword evidence="3" id="KW-1185">Reference proteome</keyword>
<feature type="compositionally biased region" description="Polar residues" evidence="1">
    <location>
        <begin position="214"/>
        <end position="227"/>
    </location>
</feature>
<feature type="compositionally biased region" description="Basic residues" evidence="1">
    <location>
        <begin position="200"/>
        <end position="213"/>
    </location>
</feature>
<protein>
    <submittedName>
        <fullName evidence="2">Uncharacterized protein</fullName>
    </submittedName>
</protein>
<gene>
    <name evidence="2" type="ORF">O181_020518</name>
</gene>
<reference evidence="2" key="1">
    <citation type="submission" date="2021-03" db="EMBL/GenBank/DDBJ databases">
        <title>Draft genome sequence of rust myrtle Austropuccinia psidii MF-1, a brazilian biotype.</title>
        <authorList>
            <person name="Quecine M.C."/>
            <person name="Pachon D.M.R."/>
            <person name="Bonatelli M.L."/>
            <person name="Correr F.H."/>
            <person name="Franceschini L.M."/>
            <person name="Leite T.F."/>
            <person name="Margarido G.R.A."/>
            <person name="Almeida C.A."/>
            <person name="Ferrarezi J.A."/>
            <person name="Labate C.A."/>
        </authorList>
    </citation>
    <scope>NUCLEOTIDE SEQUENCE</scope>
    <source>
        <strain evidence="2">MF-1</strain>
    </source>
</reference>
<evidence type="ECO:0000256" key="1">
    <source>
        <dbReference type="SAM" id="MobiDB-lite"/>
    </source>
</evidence>
<organism evidence="2 3">
    <name type="scientific">Austropuccinia psidii MF-1</name>
    <dbReference type="NCBI Taxonomy" id="1389203"/>
    <lineage>
        <taxon>Eukaryota</taxon>
        <taxon>Fungi</taxon>
        <taxon>Dikarya</taxon>
        <taxon>Basidiomycota</taxon>
        <taxon>Pucciniomycotina</taxon>
        <taxon>Pucciniomycetes</taxon>
        <taxon>Pucciniales</taxon>
        <taxon>Sphaerophragmiaceae</taxon>
        <taxon>Austropuccinia</taxon>
    </lineage>
</organism>
<feature type="compositionally biased region" description="Polar residues" evidence="1">
    <location>
        <begin position="123"/>
        <end position="132"/>
    </location>
</feature>
<sequence length="456" mass="51378">MLAARYDFTGWPFPAVASIPKACWAFYCWSAIWGTDDWLVCDGHRLLTNPGQVPPCPVFPRVLTDFTPKHTVSGKISLEGDYNRHINLDLCLSQPTGNPGPSQKLSREHPPIFAKDLGSSLNSAVSDNQLSPKSPPLASLKRKNSLSHSDSEQRSIIRTKKTDRHPSEDYSSLSSRESPHVQRDVGADKPQGLSPSVKFFPRKKRTANNRSRRLSMSDQSTPNIPLSSFSASEAQLGAEGVPDDSKLSDSEEISKTERIAKIGRRTLEVAAEEIQRAGIQKQYENFYTFCSEKLNSMPKSRRNDGVLKLISFSAKATLVHIPILHSMSLVPKFPVDQIPQVQEKALDQLQNIWCLVLDKAKSSFSQSGRFKSLGKDRISRLSNYIYVSDIGPTRKQNTLGWLLTAEWVRSELQVNHHWFSKDDLKKGIKERVNKVMMEPRNQWEDGVISDEYRHHG</sequence>
<dbReference type="EMBL" id="AVOT02006113">
    <property type="protein sequence ID" value="MBW0480803.1"/>
    <property type="molecule type" value="Genomic_DNA"/>
</dbReference>
<name>A0A9Q3GUK9_9BASI</name>
<evidence type="ECO:0000313" key="2">
    <source>
        <dbReference type="EMBL" id="MBW0480803.1"/>
    </source>
</evidence>
<feature type="compositionally biased region" description="Basic and acidic residues" evidence="1">
    <location>
        <begin position="177"/>
        <end position="187"/>
    </location>
</feature>